<dbReference type="PANTHER" id="PTHR10696">
    <property type="entry name" value="GAMMA-BUTYROBETAINE HYDROXYLASE-RELATED"/>
    <property type="match status" value="1"/>
</dbReference>
<evidence type="ECO:0000313" key="5">
    <source>
        <dbReference type="Proteomes" id="UP000178776"/>
    </source>
</evidence>
<dbReference type="STRING" id="1108595.BKX93_22105"/>
<sequence length="353" mass="39971">MEHAADADPRCGLGLQHDPRVECRPLSPWRMPLLITPREQALRDSPAAVADWYRGSLAALEQALLEYGSLLLRGFALRDTADFQAIAGLHPEHAFGYIGGATPRRNIDGKVYESTRIPPSLKIGLHQEKAYMAHYPRKLAFFCKQPSDSGGETVICDMRAVTRRLPPELVERFRARGIQYLRNFRRPSVDGEPRNSTLREYHRPWDDVFQSDDPARIEQLCRDTDLDYRWLDDGSLTVSHVGGATARHPATGEEIWFNQLSTQHNNARSMGAAGYEYIRLLYRDRPARPYEVRMGDGEAIAPEDLAPVYDALEAEEIAFPWQRGDLLLLDNIAVAHGRNPFKGPREIQVALFD</sequence>
<evidence type="ECO:0000259" key="3">
    <source>
        <dbReference type="Pfam" id="PF02668"/>
    </source>
</evidence>
<dbReference type="Gene3D" id="3.60.130.10">
    <property type="entry name" value="Clavaminate synthase-like"/>
    <property type="match status" value="1"/>
</dbReference>
<evidence type="ECO:0000313" key="4">
    <source>
        <dbReference type="EMBL" id="AOZ52435.1"/>
    </source>
</evidence>
<feature type="domain" description="TauD/TfdA-like" evidence="3">
    <location>
        <begin position="55"/>
        <end position="350"/>
    </location>
</feature>
<dbReference type="Pfam" id="PF02668">
    <property type="entry name" value="TauD"/>
    <property type="match status" value="1"/>
</dbReference>
<dbReference type="InterPro" id="IPR042098">
    <property type="entry name" value="TauD-like_sf"/>
</dbReference>
<dbReference type="InterPro" id="IPR003819">
    <property type="entry name" value="TauD/TfdA-like"/>
</dbReference>
<protein>
    <submittedName>
        <fullName evidence="4">Syringomycin synthesis regulator SyrP</fullName>
    </submittedName>
</protein>
<reference evidence="4 5" key="1">
    <citation type="submission" date="2016-10" db="EMBL/GenBank/DDBJ databases">
        <title>Chromobacterium muskegensis sp. nov., an insecticidal bacterium isolated from Sphagnum bogs.</title>
        <authorList>
            <person name="Sparks M.E."/>
            <person name="Blackburn M.B."/>
            <person name="Gundersen-Rindal D.E."/>
            <person name="Mitchell A."/>
            <person name="Farrar R."/>
            <person name="Kuhar D."/>
        </authorList>
    </citation>
    <scope>NUCLEOTIDE SEQUENCE [LARGE SCALE GENOMIC DNA]</scope>
    <source>
        <strain evidence="4 5">21-1</strain>
    </source>
</reference>
<dbReference type="AlphaFoldDB" id="A0A1D9LMD4"/>
<dbReference type="Proteomes" id="UP000178776">
    <property type="component" value="Chromosome"/>
</dbReference>
<dbReference type="RefSeq" id="WP_070981402.1">
    <property type="nucleotide sequence ID" value="NZ_CP017707.1"/>
</dbReference>
<evidence type="ECO:0000256" key="2">
    <source>
        <dbReference type="ARBA" id="ARBA00023002"/>
    </source>
</evidence>
<dbReference type="PANTHER" id="PTHR10696:SF21">
    <property type="entry name" value="TAUD_TFDA-LIKE DOMAIN-CONTAINING PROTEIN"/>
    <property type="match status" value="1"/>
</dbReference>
<proteinExistence type="predicted"/>
<evidence type="ECO:0000256" key="1">
    <source>
        <dbReference type="ARBA" id="ARBA00001954"/>
    </source>
</evidence>
<comment type="cofactor">
    <cofactor evidence="1">
        <name>Fe(2+)</name>
        <dbReference type="ChEBI" id="CHEBI:29033"/>
    </cofactor>
</comment>
<dbReference type="GeneID" id="68843895"/>
<dbReference type="EMBL" id="CP017707">
    <property type="protein sequence ID" value="AOZ52435.1"/>
    <property type="molecule type" value="Genomic_DNA"/>
</dbReference>
<gene>
    <name evidence="4" type="ORF">BKX93_22105</name>
</gene>
<dbReference type="KEGG" id="cvc:BKX93_22105"/>
<accession>A0A1D9LMD4</accession>
<organism evidence="4 5">
    <name type="scientific">Chromobacterium vaccinii</name>
    <dbReference type="NCBI Taxonomy" id="1108595"/>
    <lineage>
        <taxon>Bacteria</taxon>
        <taxon>Pseudomonadati</taxon>
        <taxon>Pseudomonadota</taxon>
        <taxon>Betaproteobacteria</taxon>
        <taxon>Neisseriales</taxon>
        <taxon>Chromobacteriaceae</taxon>
        <taxon>Chromobacterium</taxon>
    </lineage>
</organism>
<keyword evidence="2" id="KW-0560">Oxidoreductase</keyword>
<dbReference type="SUPFAM" id="SSF51197">
    <property type="entry name" value="Clavaminate synthase-like"/>
    <property type="match status" value="1"/>
</dbReference>
<dbReference type="GO" id="GO:0016706">
    <property type="term" value="F:2-oxoglutarate-dependent dioxygenase activity"/>
    <property type="evidence" value="ECO:0007669"/>
    <property type="project" value="UniProtKB-ARBA"/>
</dbReference>
<name>A0A1D9LMD4_9NEIS</name>
<dbReference type="InterPro" id="IPR050411">
    <property type="entry name" value="AlphaKG_dependent_hydroxylases"/>
</dbReference>